<dbReference type="CDD" id="cd00086">
    <property type="entry name" value="homeodomain"/>
    <property type="match status" value="1"/>
</dbReference>
<dbReference type="InterPro" id="IPR044830">
    <property type="entry name" value="HD-Zip_III"/>
</dbReference>
<evidence type="ECO:0000313" key="13">
    <source>
        <dbReference type="EMBL" id="KAF9588913.1"/>
    </source>
</evidence>
<keyword evidence="14" id="KW-1185">Reference proteome</keyword>
<protein>
    <submittedName>
        <fullName evidence="13">Uncharacterized protein</fullName>
    </submittedName>
</protein>
<dbReference type="PROSITE" id="PS50848">
    <property type="entry name" value="START"/>
    <property type="match status" value="1"/>
</dbReference>
<dbReference type="InterPro" id="IPR002913">
    <property type="entry name" value="START_lipid-bd_dom"/>
</dbReference>
<evidence type="ECO:0000256" key="1">
    <source>
        <dbReference type="ARBA" id="ARBA00004123"/>
    </source>
</evidence>
<organism evidence="13 14">
    <name type="scientific">Coptis chinensis</name>
    <dbReference type="NCBI Taxonomy" id="261450"/>
    <lineage>
        <taxon>Eukaryota</taxon>
        <taxon>Viridiplantae</taxon>
        <taxon>Streptophyta</taxon>
        <taxon>Embryophyta</taxon>
        <taxon>Tracheophyta</taxon>
        <taxon>Spermatophyta</taxon>
        <taxon>Magnoliopsida</taxon>
        <taxon>Ranunculales</taxon>
        <taxon>Ranunculaceae</taxon>
        <taxon>Coptidoideae</taxon>
        <taxon>Coptis</taxon>
    </lineage>
</organism>
<keyword evidence="7" id="KW-0804">Transcription</keyword>
<evidence type="ECO:0000256" key="10">
    <source>
        <dbReference type="RuleBase" id="RU000682"/>
    </source>
</evidence>
<evidence type="ECO:0000256" key="2">
    <source>
        <dbReference type="ARBA" id="ARBA00010338"/>
    </source>
</evidence>
<dbReference type="SUPFAM" id="SSF55961">
    <property type="entry name" value="Bet v1-like"/>
    <property type="match status" value="1"/>
</dbReference>
<evidence type="ECO:0000256" key="8">
    <source>
        <dbReference type="ARBA" id="ARBA00023242"/>
    </source>
</evidence>
<dbReference type="GO" id="GO:0003700">
    <property type="term" value="F:DNA-binding transcription factor activity"/>
    <property type="evidence" value="ECO:0007669"/>
    <property type="project" value="InterPro"/>
</dbReference>
<dbReference type="Pfam" id="PF01852">
    <property type="entry name" value="START"/>
    <property type="match status" value="1"/>
</dbReference>
<accession>A0A835H1B0</accession>
<dbReference type="SMART" id="SM00234">
    <property type="entry name" value="START"/>
    <property type="match status" value="1"/>
</dbReference>
<dbReference type="CDD" id="cd14686">
    <property type="entry name" value="bZIP"/>
    <property type="match status" value="1"/>
</dbReference>
<dbReference type="SUPFAM" id="SSF46689">
    <property type="entry name" value="Homeodomain-like"/>
    <property type="match status" value="1"/>
</dbReference>
<evidence type="ECO:0000256" key="7">
    <source>
        <dbReference type="ARBA" id="ARBA00023163"/>
    </source>
</evidence>
<feature type="DNA-binding region" description="Homeobox" evidence="9">
    <location>
        <begin position="9"/>
        <end position="72"/>
    </location>
</feature>
<keyword evidence="3" id="KW-0805">Transcription regulation</keyword>
<feature type="domain" description="START" evidence="12">
    <location>
        <begin position="150"/>
        <end position="363"/>
    </location>
</feature>
<name>A0A835H1B0_9MAGN</name>
<dbReference type="GO" id="GO:0008289">
    <property type="term" value="F:lipid binding"/>
    <property type="evidence" value="ECO:0007669"/>
    <property type="project" value="InterPro"/>
</dbReference>
<comment type="similarity">
    <text evidence="2">Belongs to the HD-ZIP homeobox family. Class III subfamily.</text>
</comment>
<evidence type="ECO:0000256" key="4">
    <source>
        <dbReference type="ARBA" id="ARBA00023054"/>
    </source>
</evidence>
<comment type="subcellular location">
    <subcellularLocation>
        <location evidence="1 9 10">Nucleus</location>
    </subcellularLocation>
</comment>
<dbReference type="GO" id="GO:0005634">
    <property type="term" value="C:nucleus"/>
    <property type="evidence" value="ECO:0007669"/>
    <property type="project" value="UniProtKB-SubCell"/>
</dbReference>
<keyword evidence="6 9" id="KW-0371">Homeobox</keyword>
<evidence type="ECO:0000259" key="11">
    <source>
        <dbReference type="PROSITE" id="PS50071"/>
    </source>
</evidence>
<dbReference type="PROSITE" id="PS50071">
    <property type="entry name" value="HOMEOBOX_2"/>
    <property type="match status" value="1"/>
</dbReference>
<dbReference type="Pfam" id="PF00046">
    <property type="entry name" value="Homeodomain"/>
    <property type="match status" value="1"/>
</dbReference>
<evidence type="ECO:0000256" key="3">
    <source>
        <dbReference type="ARBA" id="ARBA00023015"/>
    </source>
</evidence>
<dbReference type="PANTHER" id="PTHR45950:SF7">
    <property type="entry name" value="HOMEOBOX-LEUCINE ZIPPER PROTEIN ATHB-14"/>
    <property type="match status" value="1"/>
</dbReference>
<proteinExistence type="inferred from homology"/>
<feature type="domain" description="Homeobox" evidence="11">
    <location>
        <begin position="7"/>
        <end position="71"/>
    </location>
</feature>
<evidence type="ECO:0000256" key="9">
    <source>
        <dbReference type="PROSITE-ProRule" id="PRU00108"/>
    </source>
</evidence>
<dbReference type="Pfam" id="PF08670">
    <property type="entry name" value="MEKHLA"/>
    <property type="match status" value="1"/>
</dbReference>
<dbReference type="EMBL" id="JADFTS010000009">
    <property type="protein sequence ID" value="KAF9588913.1"/>
    <property type="molecule type" value="Genomic_DNA"/>
</dbReference>
<keyword evidence="4" id="KW-0175">Coiled coil</keyword>
<dbReference type="InterPro" id="IPR013978">
    <property type="entry name" value="MEKHLA"/>
</dbReference>
<evidence type="ECO:0000259" key="12">
    <source>
        <dbReference type="PROSITE" id="PS50848"/>
    </source>
</evidence>
<evidence type="ECO:0000313" key="14">
    <source>
        <dbReference type="Proteomes" id="UP000631114"/>
    </source>
</evidence>
<dbReference type="GO" id="GO:0003677">
    <property type="term" value="F:DNA binding"/>
    <property type="evidence" value="ECO:0007669"/>
    <property type="project" value="UniProtKB-UniRule"/>
</dbReference>
<dbReference type="AlphaFoldDB" id="A0A835H1B0"/>
<comment type="caution">
    <text evidence="13">The sequence shown here is derived from an EMBL/GenBank/DDBJ whole genome shotgun (WGS) entry which is preliminary data.</text>
</comment>
<dbReference type="InterPro" id="IPR009057">
    <property type="entry name" value="Homeodomain-like_sf"/>
</dbReference>
<keyword evidence="8 9" id="KW-0539">Nucleus</keyword>
<evidence type="ECO:0000256" key="5">
    <source>
        <dbReference type="ARBA" id="ARBA00023125"/>
    </source>
</evidence>
<dbReference type="OrthoDB" id="125004at2759"/>
<dbReference type="InterPro" id="IPR023393">
    <property type="entry name" value="START-like_dom_sf"/>
</dbReference>
<gene>
    <name evidence="13" type="ORF">IFM89_017592</name>
</gene>
<dbReference type="SMART" id="SM00389">
    <property type="entry name" value="HOX"/>
    <property type="match status" value="1"/>
</dbReference>
<reference evidence="13 14" key="1">
    <citation type="submission" date="2020-10" db="EMBL/GenBank/DDBJ databases">
        <title>The Coptis chinensis genome and diversification of protoberbering-type alkaloids.</title>
        <authorList>
            <person name="Wang B."/>
            <person name="Shu S."/>
            <person name="Song C."/>
            <person name="Liu Y."/>
        </authorList>
    </citation>
    <scope>NUCLEOTIDE SEQUENCE [LARGE SCALE GENOMIC DNA]</scope>
    <source>
        <strain evidence="13">HL-2020</strain>
        <tissue evidence="13">Leaf</tissue>
    </source>
</reference>
<evidence type="ECO:0000256" key="6">
    <source>
        <dbReference type="ARBA" id="ARBA00023155"/>
    </source>
</evidence>
<dbReference type="InterPro" id="IPR001356">
    <property type="entry name" value="HD"/>
</dbReference>
<keyword evidence="5 9" id="KW-0238">DNA-binding</keyword>
<dbReference type="PANTHER" id="PTHR45950">
    <property type="entry name" value="HOMEOBOX-LEUCINE ZIPPER PROTEIN ATHB-14"/>
    <property type="match status" value="1"/>
</dbReference>
<dbReference type="Proteomes" id="UP000631114">
    <property type="component" value="Unassembled WGS sequence"/>
</dbReference>
<sequence length="846" mass="93899">MASSSKPTDTSKYVRYTSEQVEVLEKFYMECSKPTSSRRQQLIRECPMLANIEPKQIKVWFQNRRCRDKQKTESSRLQTVNRKLSAMNKLLMEENDRLQKQVSKFVYENGYMKQQLINPSAVTTDLRCESVVQTSLHQQQQPTPQHPHTDVNNPAGLLALAEKTLTEFLAKATGTAVNWVQMPGMKPGPDSIGIIAVSHNCHGVAARACGLVNLEPMRVARILKDRISWFRDCRCLDVLAAHPLRNDGIIELIYMQAYAPRQWYRARDFWMLRYTTRVWKMAVLCGILCLDTRAGVRICERSLTPATGGPVGPPAPGFVRAEMLPSGYLIRPCEGSSSIIHIVDHVDLDARNTPEVLRPLYESPQILAQRSTIAALRHIRQIAQEMSGEIQYGVGRQPAVLRTFSQRMCRGFNDAVNGFADDGWSLLGSDGVEDVTIAINSSPNKLIGFQGNSMSIRGGVLSAKASMLLQDVPPGLLIRFLREHRSEWADAGIDAYSAASLKASPCAIPGGRLGCFPSGQVILPLAHTLEHEEFLEVIRLEGHSFPQDDVLLQDMYLLQLCSGLDENAAGAFAQLVFSPFDESFAENVTLLPSGFRVIPLDPKTDDSAAARTLDLASSLESGPSGGRLAAETTLNNYSLRSVLTIAFQFAFENHYQDSVVAMARQYVRSIVGYVQRVVNAISPSRLSSQPKSLPGSPEAVTLARWICRSYRFLTGIELLQLDLSAGDALLKQLWRHSDAIMCCSLQTNASPVFTFANQAGLDMLETTLVALQDIMLDKILNEAGRKTLCSEFSKIMQQGFCRLPAGICVSSMGRSVSYQQAIAWKVLNEDDSNHCLAFMFMNWAFI</sequence>
<dbReference type="Gene3D" id="3.30.530.20">
    <property type="match status" value="1"/>
</dbReference>
<dbReference type="Gene3D" id="1.10.10.60">
    <property type="entry name" value="Homeodomain-like"/>
    <property type="match status" value="1"/>
</dbReference>